<dbReference type="EMBL" id="CP028103">
    <property type="protein sequence ID" value="AVQ30591.1"/>
    <property type="molecule type" value="Genomic_DNA"/>
</dbReference>
<proteinExistence type="predicted"/>
<reference evidence="2" key="1">
    <citation type="journal article" date="2018" name="MSphere">
        <title>Fusobacterium Genomics Using MinION and Illumina Sequencing Enables Genome Completion and Correction.</title>
        <authorList>
            <person name="Todd S.M."/>
            <person name="Settlage R.E."/>
            <person name="Lahmers K.K."/>
            <person name="Slade D.J."/>
        </authorList>
    </citation>
    <scope>NUCLEOTIDE SEQUENCE [LARGE SCALE GENOMIC DNA]</scope>
    <source>
        <strain evidence="2">ATCC 27725</strain>
    </source>
</reference>
<organism evidence="1 2">
    <name type="scientific">Fusobacterium varium ATCC 27725</name>
    <dbReference type="NCBI Taxonomy" id="469618"/>
    <lineage>
        <taxon>Bacteria</taxon>
        <taxon>Fusobacteriati</taxon>
        <taxon>Fusobacteriota</taxon>
        <taxon>Fusobacteriia</taxon>
        <taxon>Fusobacteriales</taxon>
        <taxon>Fusobacteriaceae</taxon>
        <taxon>Fusobacterium</taxon>
    </lineage>
</organism>
<keyword evidence="2" id="KW-1185">Reference proteome</keyword>
<dbReference type="RefSeq" id="WP_005951737.1">
    <property type="nucleotide sequence ID" value="NZ_CP028103.1"/>
</dbReference>
<dbReference type="Proteomes" id="UP000241238">
    <property type="component" value="Chromosome"/>
</dbReference>
<evidence type="ECO:0000313" key="2">
    <source>
        <dbReference type="Proteomes" id="UP000241238"/>
    </source>
</evidence>
<protein>
    <submittedName>
        <fullName evidence="1">Uncharacterized protein</fullName>
    </submittedName>
</protein>
<evidence type="ECO:0000313" key="1">
    <source>
        <dbReference type="EMBL" id="AVQ30591.1"/>
    </source>
</evidence>
<dbReference type="GeneID" id="77467323"/>
<name>A0ABM6U2Y4_FUSVA</name>
<accession>A0ABM6U2Y4</accession>
<sequence length="230" mass="26584">MKILKIITILFCFLLQISCGPTKTGTIADINYSPNFFNFDTKIPVEDGKIVKFPIRTNERRINSIKEAESRYIKNGSAYFIQNSEFQKTGSVLKKSEITGREKMIDQFKIVQQGYILKYIFNVDKEIVSKIDKVTIELLNANKVLEVVAEYFPKTKLSIPEGSYAILSKGYFSGESKIIINKGDYIKGDRKYLYIFKITLESKDEKLDEVYGAFFSHFHDKNYKYVQGHI</sequence>
<gene>
    <name evidence="1" type="ORF">C4N18_04905</name>
</gene>